<comment type="caution">
    <text evidence="7">The sequence shown here is derived from an EMBL/GenBank/DDBJ whole genome shotgun (WGS) entry which is preliminary data.</text>
</comment>
<keyword evidence="8" id="KW-1185">Reference proteome</keyword>
<evidence type="ECO:0000256" key="3">
    <source>
        <dbReference type="ARBA" id="ARBA00023172"/>
    </source>
</evidence>
<comment type="subcellular location">
    <subcellularLocation>
        <location evidence="1">Nucleus</location>
    </subcellularLocation>
</comment>
<evidence type="ECO:0000256" key="1">
    <source>
        <dbReference type="ARBA" id="ARBA00004123"/>
    </source>
</evidence>
<evidence type="ECO:0000259" key="6">
    <source>
        <dbReference type="Pfam" id="PF18517"/>
    </source>
</evidence>
<reference evidence="7 8" key="1">
    <citation type="submission" date="2024-01" db="EMBL/GenBank/DDBJ databases">
        <authorList>
            <person name="Waweru B."/>
        </authorList>
    </citation>
    <scope>NUCLEOTIDE SEQUENCE [LARGE SCALE GENOMIC DNA]</scope>
</reference>
<proteinExistence type="predicted"/>
<dbReference type="PANTHER" id="PTHR15938:SF0">
    <property type="entry name" value="HOMOLOGOUS-PAIRING PROTEIN 2 HOMOLOG"/>
    <property type="match status" value="1"/>
</dbReference>
<gene>
    <name evidence="7" type="ORF">DCAF_LOCUS4254</name>
</gene>
<keyword evidence="2" id="KW-0175">Coiled coil</keyword>
<sequence>MERVEDFCVLYQVKEMDDKLVKLRKGVTLIRSVVSKEPLIQKSNRPKAIEEMYLEKLSQWKKRKRMFKDVWDAITENSPKDLKEIKELGLINIFMFLLEELGLEYDEDGVSLQSFSDLLQHGKKRAKGQAAEPLASCASMLRTLQNFFMPLCFSLIGNKKGAHLMLGSP</sequence>
<name>A0AAV1QXK6_9ROSI</name>
<evidence type="ECO:0000256" key="5">
    <source>
        <dbReference type="ARBA" id="ARBA00023254"/>
    </source>
</evidence>
<accession>A0AAV1QXK6</accession>
<dbReference type="InterPro" id="IPR040661">
    <property type="entry name" value="LZ3wCH"/>
</dbReference>
<dbReference type="PANTHER" id="PTHR15938">
    <property type="entry name" value="TBP-1 INTERACTING PROTEIN"/>
    <property type="match status" value="1"/>
</dbReference>
<dbReference type="GO" id="GO:0120230">
    <property type="term" value="F:recombinase activator activity"/>
    <property type="evidence" value="ECO:0007669"/>
    <property type="project" value="TreeGrafter"/>
</dbReference>
<dbReference type="EMBL" id="CAWUPB010000851">
    <property type="protein sequence ID" value="CAK7326552.1"/>
    <property type="molecule type" value="Genomic_DNA"/>
</dbReference>
<dbReference type="GO" id="GO:0120231">
    <property type="term" value="C:DNA recombinase auxiliary factor complex"/>
    <property type="evidence" value="ECO:0007669"/>
    <property type="project" value="TreeGrafter"/>
</dbReference>
<dbReference type="GO" id="GO:0003690">
    <property type="term" value="F:double-stranded DNA binding"/>
    <property type="evidence" value="ECO:0007669"/>
    <property type="project" value="TreeGrafter"/>
</dbReference>
<dbReference type="GO" id="GO:0000709">
    <property type="term" value="P:meiotic joint molecule formation"/>
    <property type="evidence" value="ECO:0007669"/>
    <property type="project" value="TreeGrafter"/>
</dbReference>
<protein>
    <recommendedName>
        <fullName evidence="6">Leucine zipper with capping helix domain-containing protein</fullName>
    </recommendedName>
</protein>
<dbReference type="AlphaFoldDB" id="A0AAV1QXK6"/>
<evidence type="ECO:0000313" key="7">
    <source>
        <dbReference type="EMBL" id="CAK7326552.1"/>
    </source>
</evidence>
<evidence type="ECO:0000256" key="4">
    <source>
        <dbReference type="ARBA" id="ARBA00023242"/>
    </source>
</evidence>
<keyword evidence="4" id="KW-0539">Nucleus</keyword>
<keyword evidence="3" id="KW-0233">DNA recombination</keyword>
<dbReference type="GO" id="GO:0000794">
    <property type="term" value="C:condensed nuclear chromosome"/>
    <property type="evidence" value="ECO:0007669"/>
    <property type="project" value="TreeGrafter"/>
</dbReference>
<dbReference type="Pfam" id="PF18517">
    <property type="entry name" value="LZ3wCH"/>
    <property type="match status" value="1"/>
</dbReference>
<dbReference type="GO" id="GO:0010774">
    <property type="term" value="P:meiotic strand invasion involved in reciprocal meiotic recombination"/>
    <property type="evidence" value="ECO:0007669"/>
    <property type="project" value="TreeGrafter"/>
</dbReference>
<evidence type="ECO:0000313" key="8">
    <source>
        <dbReference type="Proteomes" id="UP001314170"/>
    </source>
</evidence>
<keyword evidence="5" id="KW-0469">Meiosis</keyword>
<dbReference type="Proteomes" id="UP001314170">
    <property type="component" value="Unassembled WGS sequence"/>
</dbReference>
<organism evidence="7 8">
    <name type="scientific">Dovyalis caffra</name>
    <dbReference type="NCBI Taxonomy" id="77055"/>
    <lineage>
        <taxon>Eukaryota</taxon>
        <taxon>Viridiplantae</taxon>
        <taxon>Streptophyta</taxon>
        <taxon>Embryophyta</taxon>
        <taxon>Tracheophyta</taxon>
        <taxon>Spermatophyta</taxon>
        <taxon>Magnoliopsida</taxon>
        <taxon>eudicotyledons</taxon>
        <taxon>Gunneridae</taxon>
        <taxon>Pentapetalae</taxon>
        <taxon>rosids</taxon>
        <taxon>fabids</taxon>
        <taxon>Malpighiales</taxon>
        <taxon>Salicaceae</taxon>
        <taxon>Flacourtieae</taxon>
        <taxon>Dovyalis</taxon>
    </lineage>
</organism>
<evidence type="ECO:0000256" key="2">
    <source>
        <dbReference type="ARBA" id="ARBA00023054"/>
    </source>
</evidence>
<dbReference type="GO" id="GO:0007129">
    <property type="term" value="P:homologous chromosome pairing at meiosis"/>
    <property type="evidence" value="ECO:0007669"/>
    <property type="project" value="TreeGrafter"/>
</dbReference>
<feature type="domain" description="Leucine zipper with capping helix" evidence="6">
    <location>
        <begin position="47"/>
        <end position="87"/>
    </location>
</feature>